<name>A0A9C7V300_CITAM</name>
<dbReference type="PANTHER" id="PTHR44757:SF2">
    <property type="entry name" value="BIOFILM ARCHITECTURE MAINTENANCE PROTEIN MBAA"/>
    <property type="match status" value="1"/>
</dbReference>
<dbReference type="PROSITE" id="PS50883">
    <property type="entry name" value="EAL"/>
    <property type="match status" value="1"/>
</dbReference>
<dbReference type="EMBL" id="DACYAJ020000009">
    <property type="protein sequence ID" value="HCD1255215.1"/>
    <property type="molecule type" value="Genomic_DNA"/>
</dbReference>
<dbReference type="AlphaFoldDB" id="A0A9C7V300"/>
<protein>
    <submittedName>
        <fullName evidence="2">EAL domain-containing protein</fullName>
    </submittedName>
</protein>
<evidence type="ECO:0000259" key="1">
    <source>
        <dbReference type="PROSITE" id="PS50883"/>
    </source>
</evidence>
<organism evidence="2 3">
    <name type="scientific">Citrobacter amalonaticus</name>
    <dbReference type="NCBI Taxonomy" id="35703"/>
    <lineage>
        <taxon>Bacteria</taxon>
        <taxon>Pseudomonadati</taxon>
        <taxon>Pseudomonadota</taxon>
        <taxon>Gammaproteobacteria</taxon>
        <taxon>Enterobacterales</taxon>
        <taxon>Enterobacteriaceae</taxon>
        <taxon>Citrobacter</taxon>
    </lineage>
</organism>
<dbReference type="InterPro" id="IPR035919">
    <property type="entry name" value="EAL_sf"/>
</dbReference>
<evidence type="ECO:0000313" key="3">
    <source>
        <dbReference type="Proteomes" id="UP000862426"/>
    </source>
</evidence>
<proteinExistence type="predicted"/>
<sequence length="112" mass="12695">MYHVKQQGRDGWAIYQPEMEAIFTTAPAFLQGQSQALARNEFELWYLRVVAEGIETPEQERLLTQMGCGVLQGFLYAQPLPAQQILALLQRDSLIKQLSAVSCLPQQRSVSR</sequence>
<dbReference type="PANTHER" id="PTHR44757">
    <property type="entry name" value="DIGUANYLATE CYCLASE DGCP"/>
    <property type="match status" value="1"/>
</dbReference>
<dbReference type="Pfam" id="PF00563">
    <property type="entry name" value="EAL"/>
    <property type="match status" value="1"/>
</dbReference>
<dbReference type="InterPro" id="IPR052155">
    <property type="entry name" value="Biofilm_reg_signaling"/>
</dbReference>
<feature type="domain" description="EAL" evidence="1">
    <location>
        <begin position="1"/>
        <end position="93"/>
    </location>
</feature>
<accession>A0A9C7V300</accession>
<dbReference type="SUPFAM" id="SSF141868">
    <property type="entry name" value="EAL domain-like"/>
    <property type="match status" value="1"/>
</dbReference>
<reference evidence="2" key="2">
    <citation type="submission" date="2022-05" db="EMBL/GenBank/DDBJ databases">
        <authorList>
            <consortium name="NCBI Pathogen Detection Project"/>
        </authorList>
    </citation>
    <scope>NUCLEOTIDE SEQUENCE</scope>
    <source>
        <strain evidence="2">CAV1698</strain>
    </source>
</reference>
<dbReference type="InterPro" id="IPR001633">
    <property type="entry name" value="EAL_dom"/>
</dbReference>
<evidence type="ECO:0000313" key="2">
    <source>
        <dbReference type="EMBL" id="HCD1255215.1"/>
    </source>
</evidence>
<dbReference type="Proteomes" id="UP000862426">
    <property type="component" value="Unassembled WGS sequence"/>
</dbReference>
<gene>
    <name evidence="2" type="ORF">JD854_RS09090</name>
</gene>
<reference evidence="2" key="1">
    <citation type="journal article" date="2018" name="Genome Biol.">
        <title>SKESA: strategic k-mer extension for scrupulous assemblies.</title>
        <authorList>
            <person name="Souvorov A."/>
            <person name="Agarwala R."/>
            <person name="Lipman D.J."/>
        </authorList>
    </citation>
    <scope>NUCLEOTIDE SEQUENCE</scope>
    <source>
        <strain evidence="2">CAV1698</strain>
    </source>
</reference>
<comment type="caution">
    <text evidence="2">The sequence shown here is derived from an EMBL/GenBank/DDBJ whole genome shotgun (WGS) entry which is preliminary data.</text>
</comment>
<dbReference type="Gene3D" id="3.20.20.450">
    <property type="entry name" value="EAL domain"/>
    <property type="match status" value="1"/>
</dbReference>